<name>A0A1D8ASF0_9BACT</name>
<sequence length="74" mass="8446">MNDEIIPSTYAGWRHCITVKCGIELSPAFVTARLAALNDTNDPHTRELRRLYGEAHHRNLLVWFSQAQRELGLA</sequence>
<dbReference type="AlphaFoldDB" id="A0A1D8ASF0"/>
<dbReference type="KEGG" id="obg:Verru16b_00885"/>
<keyword evidence="2" id="KW-1185">Reference proteome</keyword>
<proteinExistence type="predicted"/>
<dbReference type="EMBL" id="CP016094">
    <property type="protein sequence ID" value="AOS43827.1"/>
    <property type="molecule type" value="Genomic_DNA"/>
</dbReference>
<reference evidence="1 2" key="1">
    <citation type="submission" date="2016-06" db="EMBL/GenBank/DDBJ databases">
        <title>Three novel species with peptidoglycan cell walls form the new genus Lacunisphaera gen. nov. in the family Opitutaceae of the verrucomicrobial subdivision 4.</title>
        <authorList>
            <person name="Rast P."/>
            <person name="Gloeckner I."/>
            <person name="Jogler M."/>
            <person name="Boedeker C."/>
            <person name="Jeske O."/>
            <person name="Wiegand S."/>
            <person name="Reinhardt R."/>
            <person name="Schumann P."/>
            <person name="Rohde M."/>
            <person name="Spring S."/>
            <person name="Gloeckner F.O."/>
            <person name="Jogler C."/>
        </authorList>
    </citation>
    <scope>NUCLEOTIDE SEQUENCE [LARGE SCALE GENOMIC DNA]</scope>
    <source>
        <strain evidence="1 2">IG16b</strain>
    </source>
</reference>
<dbReference type="OrthoDB" id="285538at2"/>
<accession>A0A1D8ASF0</accession>
<protein>
    <submittedName>
        <fullName evidence="1">Uncharacterized protein</fullName>
    </submittedName>
</protein>
<evidence type="ECO:0000313" key="2">
    <source>
        <dbReference type="Proteomes" id="UP000095228"/>
    </source>
</evidence>
<gene>
    <name evidence="1" type="ORF">Verru16b_00885</name>
</gene>
<organism evidence="1 2">
    <name type="scientific">Lacunisphaera limnophila</name>
    <dbReference type="NCBI Taxonomy" id="1838286"/>
    <lineage>
        <taxon>Bacteria</taxon>
        <taxon>Pseudomonadati</taxon>
        <taxon>Verrucomicrobiota</taxon>
        <taxon>Opitutia</taxon>
        <taxon>Opitutales</taxon>
        <taxon>Opitutaceae</taxon>
        <taxon>Lacunisphaera</taxon>
    </lineage>
</organism>
<evidence type="ECO:0000313" key="1">
    <source>
        <dbReference type="EMBL" id="AOS43827.1"/>
    </source>
</evidence>
<dbReference type="Proteomes" id="UP000095228">
    <property type="component" value="Chromosome"/>
</dbReference>
<dbReference type="RefSeq" id="WP_069961148.1">
    <property type="nucleotide sequence ID" value="NZ_CP016094.1"/>
</dbReference>
<dbReference type="STRING" id="1838286.Verru16b_00885"/>